<evidence type="ECO:0000313" key="2">
    <source>
        <dbReference type="EMBL" id="CRK27373.1"/>
    </source>
</evidence>
<keyword evidence="1" id="KW-0732">Signal</keyword>
<dbReference type="OrthoDB" id="4794970at2759"/>
<proteinExistence type="predicted"/>
<name>A0A0G4LZ75_VERLO</name>
<gene>
    <name evidence="2" type="ORF">BN1708_014781</name>
    <name evidence="3" type="ORF">BN1723_006769</name>
    <name evidence="4" type="ORF">HYQ45_004048</name>
</gene>
<reference evidence="4" key="2">
    <citation type="journal article" date="2021" name="Mol. Plant Pathol.">
        <title>A 20-kb lineage-specific genomic region tames virulence in pathogenic amphidiploid Verticillium longisporum.</title>
        <authorList>
            <person name="Harting R."/>
            <person name="Starke J."/>
            <person name="Kusch H."/>
            <person name="Poggeler S."/>
            <person name="Maurus I."/>
            <person name="Schluter R."/>
            <person name="Landesfeind M."/>
            <person name="Bulla I."/>
            <person name="Nowrousian M."/>
            <person name="de Jonge R."/>
            <person name="Stahlhut G."/>
            <person name="Hoff K.J."/>
            <person name="Asshauer K.P."/>
            <person name="Thurmer A."/>
            <person name="Stanke M."/>
            <person name="Daniel R."/>
            <person name="Morgenstern B."/>
            <person name="Thomma B.P.H.J."/>
            <person name="Kronstad J.W."/>
            <person name="Braus-Stromeyer S.A."/>
            <person name="Braus G.H."/>
        </authorList>
    </citation>
    <scope>NUCLEOTIDE SEQUENCE</scope>
    <source>
        <strain evidence="4">Vl32</strain>
    </source>
</reference>
<dbReference type="Proteomes" id="UP000689129">
    <property type="component" value="Unassembled WGS sequence"/>
</dbReference>
<evidence type="ECO:0000313" key="3">
    <source>
        <dbReference type="EMBL" id="CRK45861.1"/>
    </source>
</evidence>
<dbReference type="EMBL" id="JAEMWZ010000065">
    <property type="protein sequence ID" value="KAG7139002.1"/>
    <property type="molecule type" value="Genomic_DNA"/>
</dbReference>
<accession>A0A0G4LZ75</accession>
<evidence type="ECO:0000313" key="4">
    <source>
        <dbReference type="EMBL" id="KAG7139002.1"/>
    </source>
</evidence>
<dbReference type="SUPFAM" id="SSF49695">
    <property type="entry name" value="gamma-Crystallin-like"/>
    <property type="match status" value="1"/>
</dbReference>
<feature type="chain" id="PRO_5007404838" evidence="1">
    <location>
        <begin position="27"/>
        <end position="120"/>
    </location>
</feature>
<protein>
    <submittedName>
        <fullName evidence="2">Uncharacterized protein</fullName>
    </submittedName>
</protein>
<dbReference type="STRING" id="100787.A0A0G4LZ75"/>
<dbReference type="EMBL" id="CVQI01035051">
    <property type="protein sequence ID" value="CRK45861.1"/>
    <property type="molecule type" value="Genomic_DNA"/>
</dbReference>
<organism evidence="2 5">
    <name type="scientific">Verticillium longisporum</name>
    <name type="common">Verticillium dahliae var. longisporum</name>
    <dbReference type="NCBI Taxonomy" id="100787"/>
    <lineage>
        <taxon>Eukaryota</taxon>
        <taxon>Fungi</taxon>
        <taxon>Dikarya</taxon>
        <taxon>Ascomycota</taxon>
        <taxon>Pezizomycotina</taxon>
        <taxon>Sordariomycetes</taxon>
        <taxon>Hypocreomycetidae</taxon>
        <taxon>Glomerellales</taxon>
        <taxon>Plectosphaerellaceae</taxon>
        <taxon>Verticillium</taxon>
    </lineage>
</organism>
<evidence type="ECO:0000256" key="1">
    <source>
        <dbReference type="SAM" id="SignalP"/>
    </source>
</evidence>
<keyword evidence="5" id="KW-1185">Reference proteome</keyword>
<dbReference type="Proteomes" id="UP000045706">
    <property type="component" value="Unassembled WGS sequence"/>
</dbReference>
<dbReference type="EMBL" id="CVQH01020374">
    <property type="protein sequence ID" value="CRK27373.1"/>
    <property type="molecule type" value="Genomic_DNA"/>
</dbReference>
<evidence type="ECO:0000313" key="6">
    <source>
        <dbReference type="Proteomes" id="UP000045706"/>
    </source>
</evidence>
<feature type="signal peptide" evidence="1">
    <location>
        <begin position="1"/>
        <end position="26"/>
    </location>
</feature>
<sequence length="120" mass="13150">MFSSITQAPMIALGTSLSVLLVPAMALDLALCYDRDYRGGCANKWPMPINSCFSNHGGSNWSGFTNDAVSSFRISGGCCRFYKDADCQGGPMFTECNINVPSIHDRYGQFNDQLSSVYCY</sequence>
<dbReference type="Proteomes" id="UP000044602">
    <property type="component" value="Unassembled WGS sequence"/>
</dbReference>
<dbReference type="AlphaFoldDB" id="A0A0G4LZ75"/>
<dbReference type="InterPro" id="IPR011024">
    <property type="entry name" value="G_crystallin-like"/>
</dbReference>
<evidence type="ECO:0000313" key="5">
    <source>
        <dbReference type="Proteomes" id="UP000044602"/>
    </source>
</evidence>
<dbReference type="Gene3D" id="2.60.20.10">
    <property type="entry name" value="Crystallins"/>
    <property type="match status" value="1"/>
</dbReference>
<reference evidence="5 6" key="1">
    <citation type="submission" date="2015-05" db="EMBL/GenBank/DDBJ databases">
        <authorList>
            <person name="Fogelqvist Johan"/>
        </authorList>
    </citation>
    <scope>NUCLEOTIDE SEQUENCE [LARGE SCALE GENOMIC DNA]</scope>
    <source>
        <strain evidence="2">VL1</strain>
        <strain evidence="3">VL2</strain>
    </source>
</reference>